<dbReference type="InterPro" id="IPR014327">
    <property type="entry name" value="RNA_pol_sigma70_bacteroid"/>
</dbReference>
<dbReference type="Gene3D" id="1.10.10.10">
    <property type="entry name" value="Winged helix-like DNA-binding domain superfamily/Winged helix DNA-binding domain"/>
    <property type="match status" value="1"/>
</dbReference>
<name>A0A921H236_9BACT</name>
<comment type="caution">
    <text evidence="7">The sequence shown here is derived from an EMBL/GenBank/DDBJ whole genome shotgun (WGS) entry which is preliminary data.</text>
</comment>
<dbReference type="InterPro" id="IPR013324">
    <property type="entry name" value="RNA_pol_sigma_r3/r4-like"/>
</dbReference>
<reference evidence="7" key="2">
    <citation type="submission" date="2021-09" db="EMBL/GenBank/DDBJ databases">
        <authorList>
            <person name="Gilroy R."/>
        </authorList>
    </citation>
    <scope>NUCLEOTIDE SEQUENCE</scope>
    <source>
        <strain evidence="7">6966</strain>
    </source>
</reference>
<dbReference type="AlphaFoldDB" id="A0A921H236"/>
<keyword evidence="4" id="KW-0804">Transcription</keyword>
<evidence type="ECO:0000313" key="7">
    <source>
        <dbReference type="EMBL" id="HJF69974.1"/>
    </source>
</evidence>
<keyword evidence="3" id="KW-0731">Sigma factor</keyword>
<evidence type="ECO:0000313" key="8">
    <source>
        <dbReference type="Proteomes" id="UP000742098"/>
    </source>
</evidence>
<evidence type="ECO:0000256" key="2">
    <source>
        <dbReference type="ARBA" id="ARBA00023015"/>
    </source>
</evidence>
<dbReference type="NCBIfam" id="TIGR02985">
    <property type="entry name" value="Sig70_bacteroi1"/>
    <property type="match status" value="1"/>
</dbReference>
<comment type="similarity">
    <text evidence="1">Belongs to the sigma-70 factor family. ECF subfamily.</text>
</comment>
<dbReference type="Pfam" id="PF04542">
    <property type="entry name" value="Sigma70_r2"/>
    <property type="match status" value="1"/>
</dbReference>
<dbReference type="GO" id="GO:0016987">
    <property type="term" value="F:sigma factor activity"/>
    <property type="evidence" value="ECO:0007669"/>
    <property type="project" value="UniProtKB-KW"/>
</dbReference>
<dbReference type="PANTHER" id="PTHR43133:SF46">
    <property type="entry name" value="RNA POLYMERASE SIGMA-70 FACTOR ECF SUBFAMILY"/>
    <property type="match status" value="1"/>
</dbReference>
<sequence length="197" mass="23248">MVSCGQALLGMDQKIQDFIKGINTKDARAWERIYMDYYSPLCHYAMKILNDQEQAADLVQGAIIKLWETPLHFNDISAFNVYLYRMVNNNCLKEIRDKGREDQRLKEWAFFTEEMESESLSAIVFEEVIRKLRHVIDEMPPKRKEVILMSMKKMKNEEISEELNISLNTVKKHKKEAYAVIKKAIQSDFFLFAIFFC</sequence>
<dbReference type="InterPro" id="IPR013325">
    <property type="entry name" value="RNA_pol_sigma_r2"/>
</dbReference>
<dbReference type="InterPro" id="IPR007627">
    <property type="entry name" value="RNA_pol_sigma70_r2"/>
</dbReference>
<evidence type="ECO:0000256" key="4">
    <source>
        <dbReference type="ARBA" id="ARBA00023163"/>
    </source>
</evidence>
<accession>A0A921H236</accession>
<dbReference type="InterPro" id="IPR013249">
    <property type="entry name" value="RNA_pol_sigma70_r4_t2"/>
</dbReference>
<feature type="domain" description="RNA polymerase sigma factor 70 region 4 type 2" evidence="6">
    <location>
        <begin position="130"/>
        <end position="177"/>
    </location>
</feature>
<feature type="domain" description="RNA polymerase sigma-70 region 2" evidence="5">
    <location>
        <begin position="34"/>
        <end position="100"/>
    </location>
</feature>
<organism evidence="7 8">
    <name type="scientific">Butyricimonas virosa</name>
    <dbReference type="NCBI Taxonomy" id="544645"/>
    <lineage>
        <taxon>Bacteria</taxon>
        <taxon>Pseudomonadati</taxon>
        <taxon>Bacteroidota</taxon>
        <taxon>Bacteroidia</taxon>
        <taxon>Bacteroidales</taxon>
        <taxon>Odoribacteraceae</taxon>
        <taxon>Butyricimonas</taxon>
    </lineage>
</organism>
<keyword evidence="2" id="KW-0805">Transcription regulation</keyword>
<dbReference type="NCBIfam" id="TIGR02937">
    <property type="entry name" value="sigma70-ECF"/>
    <property type="match status" value="1"/>
</dbReference>
<dbReference type="GO" id="GO:0006352">
    <property type="term" value="P:DNA-templated transcription initiation"/>
    <property type="evidence" value="ECO:0007669"/>
    <property type="project" value="InterPro"/>
</dbReference>
<gene>
    <name evidence="7" type="ORF">K8V05_04380</name>
</gene>
<dbReference type="PANTHER" id="PTHR43133">
    <property type="entry name" value="RNA POLYMERASE ECF-TYPE SIGMA FACTO"/>
    <property type="match status" value="1"/>
</dbReference>
<dbReference type="Gene3D" id="1.10.1740.10">
    <property type="match status" value="1"/>
</dbReference>
<evidence type="ECO:0000256" key="1">
    <source>
        <dbReference type="ARBA" id="ARBA00010641"/>
    </source>
</evidence>
<dbReference type="SUPFAM" id="SSF88946">
    <property type="entry name" value="Sigma2 domain of RNA polymerase sigma factors"/>
    <property type="match status" value="1"/>
</dbReference>
<reference evidence="7" key="1">
    <citation type="journal article" date="2021" name="PeerJ">
        <title>Extensive microbial diversity within the chicken gut microbiome revealed by metagenomics and culture.</title>
        <authorList>
            <person name="Gilroy R."/>
            <person name="Ravi A."/>
            <person name="Getino M."/>
            <person name="Pursley I."/>
            <person name="Horton D.L."/>
            <person name="Alikhan N.F."/>
            <person name="Baker D."/>
            <person name="Gharbi K."/>
            <person name="Hall N."/>
            <person name="Watson M."/>
            <person name="Adriaenssens E.M."/>
            <person name="Foster-Nyarko E."/>
            <person name="Jarju S."/>
            <person name="Secka A."/>
            <person name="Antonio M."/>
            <person name="Oren A."/>
            <person name="Chaudhuri R.R."/>
            <person name="La Ragione R."/>
            <person name="Hildebrand F."/>
            <person name="Pallen M.J."/>
        </authorList>
    </citation>
    <scope>NUCLEOTIDE SEQUENCE</scope>
    <source>
        <strain evidence="7">6966</strain>
    </source>
</reference>
<evidence type="ECO:0000256" key="3">
    <source>
        <dbReference type="ARBA" id="ARBA00023082"/>
    </source>
</evidence>
<dbReference type="EMBL" id="DYVS01000077">
    <property type="protein sequence ID" value="HJF69974.1"/>
    <property type="molecule type" value="Genomic_DNA"/>
</dbReference>
<dbReference type="InterPro" id="IPR039425">
    <property type="entry name" value="RNA_pol_sigma-70-like"/>
</dbReference>
<dbReference type="InterPro" id="IPR036388">
    <property type="entry name" value="WH-like_DNA-bd_sf"/>
</dbReference>
<protein>
    <submittedName>
        <fullName evidence="7">RNA polymerase sigma-70 factor</fullName>
    </submittedName>
</protein>
<dbReference type="InterPro" id="IPR014284">
    <property type="entry name" value="RNA_pol_sigma-70_dom"/>
</dbReference>
<dbReference type="Pfam" id="PF08281">
    <property type="entry name" value="Sigma70_r4_2"/>
    <property type="match status" value="1"/>
</dbReference>
<dbReference type="Proteomes" id="UP000742098">
    <property type="component" value="Unassembled WGS sequence"/>
</dbReference>
<evidence type="ECO:0000259" key="6">
    <source>
        <dbReference type="Pfam" id="PF08281"/>
    </source>
</evidence>
<dbReference type="GO" id="GO:0003677">
    <property type="term" value="F:DNA binding"/>
    <property type="evidence" value="ECO:0007669"/>
    <property type="project" value="InterPro"/>
</dbReference>
<dbReference type="SUPFAM" id="SSF88659">
    <property type="entry name" value="Sigma3 and sigma4 domains of RNA polymerase sigma factors"/>
    <property type="match status" value="1"/>
</dbReference>
<proteinExistence type="inferred from homology"/>
<evidence type="ECO:0000259" key="5">
    <source>
        <dbReference type="Pfam" id="PF04542"/>
    </source>
</evidence>